<dbReference type="VEuPathDB" id="PiroplasmaDB:TA07995"/>
<gene>
    <name evidence="3" type="ORF">TAT_000329600</name>
    <name evidence="4" type="ORF">TAV_000329400</name>
</gene>
<organism evidence="4">
    <name type="scientific">Theileria annulata</name>
    <dbReference type="NCBI Taxonomy" id="5874"/>
    <lineage>
        <taxon>Eukaryota</taxon>
        <taxon>Sar</taxon>
        <taxon>Alveolata</taxon>
        <taxon>Apicomplexa</taxon>
        <taxon>Aconoidasida</taxon>
        <taxon>Piroplasmida</taxon>
        <taxon>Theileriidae</taxon>
        <taxon>Theileria</taxon>
    </lineage>
</organism>
<evidence type="ECO:0000313" key="4">
    <source>
        <dbReference type="EMBL" id="SVP95114.1"/>
    </source>
</evidence>
<dbReference type="EMBL" id="UIVT01000004">
    <property type="protein sequence ID" value="SVP94294.1"/>
    <property type="molecule type" value="Genomic_DNA"/>
</dbReference>
<evidence type="ECO:0000256" key="1">
    <source>
        <dbReference type="SAM" id="MobiDB-lite"/>
    </source>
</evidence>
<keyword evidence="2" id="KW-1133">Transmembrane helix</keyword>
<accession>A0A3B0MZF2</accession>
<sequence>MLIDNTNESIICSFINTTSNDPASSNNTYSQNNAEQPSENVPTLNNLKLLEDDFRRGISEYNSYNYSKSFETFTKVVENSILFKDSNLEKKSLKYLCKLSLLNGDYEKALDYLAKLDISPKSLSLLARCLLLKYEKTKNKNLLYTVKQLLNLILSQIQNENKLNQQKSYKDNFNFVVKNNLLLCQVFWELEEYVSYYNLLDRVNVYINKSKKTIKNKNVILFNKIANLSSATKCYNSIALVENRLNEPDCFVKELKNKTFDSFHDEKIDLVYEITINLLEEDLELKVNRGSVRDILQQLLEFYVNLEKTKFDWTYKYMYLSVDINENKIVRTESDLTPEAKRVRQSRQGQRDVKRRVIAVEGASAKSIYLKNYWTSVCNFFYLNNFNNALNSIISSHIVARNEEEAEEDAVGTIYPSDIARFLKYSESQYNLDIMMNMGFKGKSNFSEKSSLYLFINFFHNLITNKQSVVSFSLKLLEFLLKNQQVGSNYKEYQLLISYLYSNVNKTLVELVYDRNYCEKHDNDNKNTKVVKDVLLNTLFRYNNFFTSNNRYVQKFKRINERYSGRILFTLYKNIKSLQSKNDSNRNGYSKEIEVVNLAFNTCLFHTYKLSKRDFLKKIHLLYFHTKRLWPKRLEINDYICKLIKQYSYIMQYETRDLGLNFSLYERKKKINTRNGKIKEYINKLLNSMSNFSLNETNLEGHLDKFVKKFFILLSKHVDIGAVNCIYYYNKGMDEEDDKMREVTMIHDKYVNMNCDKHFLSELQEFLVEITCLISGSETLPKWTNKLLLFLGDILSVISFSLHKNITNIQVNDKFNILNNVSFSHQFLITLSSTLLVIINKLYYYKCTYVISTGTCSNEPGTLEMNDKTNVFSNCLKQVELVDGFSLVLSDTISRIYTNVVFIIYYLVNYLMSDYTNQESKIIYYLYLTLSQTTVIILSSFFDIKLYTTVNNSGEEKIERYNNMFKIEFPCFLEVLNENEDSIHSDYSTPDEPSDDSDMCNVISGNIMDYYYTLNNILDSLLQIESLFRENDISIESSLIPSKLENYLLVSSNGMEFSDSPSNINLNMYTTIFNKFTHLFNFDVLSNFKKDLEIVESTNHLLNDEYTAIFTKLYQNIIRNNRYRADFKSNEEKFKDVLVNFRERSLMFNKDVTHLINEMFGKCMNNIAREISSPVTGLMFIYFKKFEIFDNTLDSFKVMFDQISIPIRDKTPFFKLYTNPLIIHTTKTLNALSNKGSFETINSTETNFSKERDENHLIEHSKVNLEGLSGSLISYTNVGDEAGAETLSLNLGFESSLDLKLLEYVNYTRKIENMLKSDNMFDYGQVEQLYLSTPEYDFMHTHKMIYIKKLKTYTNIDNIITFDIESYSPEQLLERLEVVNMASVVVPRSYDVLFLSIIVKFELFLSILDSKAFHPKYSFHETMSCASVINSKLMSASSPKVSHIYKLDHLEMVKQLLYLLYLATARYSKLLNNTPNCLDKRLLFYNEYDCIEFKKSDVETPGTYSFKLNNRVDLFYFIRITLLLYLLKRGELIPSALLFQDYTLLLKRVNPDINLNFCSSPFNSIDHFVSFMPCEKIYYNTHYSYLLYFQIKILERIIKNVPITSELWISVYSKILLIYKNYLEIIVRNKSLDKSDVEDENSQSQDSEVPNAHVDMDSNPDMTMDQLNEVFLKLYDSDNMDDELIISYYKLHCARLRLCYIMPKFYYLAAPYSFSPEYNSLFNESKFKEILAMYSYYKWGTEVESKCKQNNIDRNKILEDIARFYNKIKNRYYNILNFIYIFSWDFYS</sequence>
<feature type="transmembrane region" description="Helical" evidence="2">
    <location>
        <begin position="924"/>
        <end position="942"/>
    </location>
</feature>
<proteinExistence type="predicted"/>
<dbReference type="EMBL" id="UIVS01000004">
    <property type="protein sequence ID" value="SVP95114.1"/>
    <property type="molecule type" value="Genomic_DNA"/>
</dbReference>
<keyword evidence="2" id="KW-0812">Transmembrane</keyword>
<keyword evidence="2" id="KW-0472">Membrane</keyword>
<evidence type="ECO:0000256" key="2">
    <source>
        <dbReference type="SAM" id="Phobius"/>
    </source>
</evidence>
<feature type="region of interest" description="Disordered" evidence="1">
    <location>
        <begin position="1636"/>
        <end position="1656"/>
    </location>
</feature>
<name>A0A3B0MZF2_THEAN</name>
<evidence type="ECO:0000313" key="3">
    <source>
        <dbReference type="EMBL" id="SVP94294.1"/>
    </source>
</evidence>
<protein>
    <submittedName>
        <fullName evidence="4">Uncharacterized protein</fullName>
    </submittedName>
</protein>
<feature type="transmembrane region" description="Helical" evidence="2">
    <location>
        <begin position="896"/>
        <end position="912"/>
    </location>
</feature>
<reference evidence="4" key="1">
    <citation type="submission" date="2018-07" db="EMBL/GenBank/DDBJ databases">
        <authorList>
            <person name="Quirk P.G."/>
            <person name="Krulwich T.A."/>
        </authorList>
    </citation>
    <scope>NUCLEOTIDE SEQUENCE</scope>
    <source>
        <strain evidence="4">Anand</strain>
    </source>
</reference>